<dbReference type="Proteomes" id="UP000523000">
    <property type="component" value="Unassembled WGS sequence"/>
</dbReference>
<proteinExistence type="predicted"/>
<dbReference type="AlphaFoldDB" id="A0A839QPK2"/>
<organism evidence="1 2">
    <name type="scientific">Paeniglutamicibacter cryotolerans</name>
    <dbReference type="NCBI Taxonomy" id="670079"/>
    <lineage>
        <taxon>Bacteria</taxon>
        <taxon>Bacillati</taxon>
        <taxon>Actinomycetota</taxon>
        <taxon>Actinomycetes</taxon>
        <taxon>Micrococcales</taxon>
        <taxon>Micrococcaceae</taxon>
        <taxon>Paeniglutamicibacter</taxon>
    </lineage>
</organism>
<accession>A0A839QPK2</accession>
<keyword evidence="2" id="KW-1185">Reference proteome</keyword>
<gene>
    <name evidence="1" type="ORF">E9229_002107</name>
</gene>
<reference evidence="1 2" key="1">
    <citation type="submission" date="2020-08" db="EMBL/GenBank/DDBJ databases">
        <title>Sequencing the genomes of 1000 actinobacteria strains.</title>
        <authorList>
            <person name="Klenk H.-P."/>
        </authorList>
    </citation>
    <scope>NUCLEOTIDE SEQUENCE [LARGE SCALE GENOMIC DNA]</scope>
    <source>
        <strain evidence="1 2">DSM 22826</strain>
    </source>
</reference>
<evidence type="ECO:0008006" key="3">
    <source>
        <dbReference type="Google" id="ProtNLM"/>
    </source>
</evidence>
<comment type="caution">
    <text evidence="1">The sequence shown here is derived from an EMBL/GenBank/DDBJ whole genome shotgun (WGS) entry which is preliminary data.</text>
</comment>
<dbReference type="RefSeq" id="WP_183511111.1">
    <property type="nucleotide sequence ID" value="NZ_BAABGK010000042.1"/>
</dbReference>
<protein>
    <recommendedName>
        <fullName evidence="3">Abi family protein</fullName>
    </recommendedName>
</protein>
<sequence length="280" mass="31821">MIEQPDGPQSFFFHSAIPSARMKRFRSACDGRQTESIELYVLDSQLSSHMYSLCRVLEVALREAVHRQMSARHGVRWFDLEDGTFDDYFIKYVQEAHDEFARRRGWSGRRRGQVSPDDLVAELRMGAWKNLLGKGGYASGVSVKYADTLWSGDSGLGGVFKARDAMTEPPSFEQVSALVQRFVAARNRISHCEPVVFGFPQPKKTKSGKLQRRTAAGLIADMRLLYSFIHPELEDWIFSQEATNTLLRKPLLLQVENYLKQQENVHISGANHKPQLNLDG</sequence>
<evidence type="ECO:0000313" key="2">
    <source>
        <dbReference type="Proteomes" id="UP000523000"/>
    </source>
</evidence>
<name>A0A839QPK2_9MICC</name>
<dbReference type="EMBL" id="JACHVS010000001">
    <property type="protein sequence ID" value="MBB2995916.1"/>
    <property type="molecule type" value="Genomic_DNA"/>
</dbReference>
<evidence type="ECO:0000313" key="1">
    <source>
        <dbReference type="EMBL" id="MBB2995916.1"/>
    </source>
</evidence>